<organism evidence="3 4">
    <name type="scientific">Bacterioplanoides pacificum</name>
    <dbReference type="NCBI Taxonomy" id="1171596"/>
    <lineage>
        <taxon>Bacteria</taxon>
        <taxon>Pseudomonadati</taxon>
        <taxon>Pseudomonadota</taxon>
        <taxon>Gammaproteobacteria</taxon>
        <taxon>Oceanospirillales</taxon>
        <taxon>Oceanospirillaceae</taxon>
        <taxon>Bacterioplanoides</taxon>
    </lineage>
</organism>
<feature type="chain" id="PRO_5045337422" evidence="1">
    <location>
        <begin position="30"/>
        <end position="279"/>
    </location>
</feature>
<keyword evidence="1" id="KW-0732">Signal</keyword>
<evidence type="ECO:0000259" key="2">
    <source>
        <dbReference type="Pfam" id="PF09832"/>
    </source>
</evidence>
<keyword evidence="4" id="KW-1185">Reference proteome</keyword>
<protein>
    <submittedName>
        <fullName evidence="3">DUF2059 domain-containing protein</fullName>
    </submittedName>
</protein>
<dbReference type="Proteomes" id="UP001595722">
    <property type="component" value="Unassembled WGS sequence"/>
</dbReference>
<name>A0ABV7W0L4_9GAMM</name>
<dbReference type="Pfam" id="PF09832">
    <property type="entry name" value="DUF2059"/>
    <property type="match status" value="1"/>
</dbReference>
<evidence type="ECO:0000313" key="4">
    <source>
        <dbReference type="Proteomes" id="UP001595722"/>
    </source>
</evidence>
<feature type="domain" description="DUF2059" evidence="2">
    <location>
        <begin position="94"/>
        <end position="143"/>
    </location>
</feature>
<feature type="signal peptide" evidence="1">
    <location>
        <begin position="1"/>
        <end position="29"/>
    </location>
</feature>
<evidence type="ECO:0000313" key="3">
    <source>
        <dbReference type="EMBL" id="MFC3681808.1"/>
    </source>
</evidence>
<comment type="caution">
    <text evidence="3">The sequence shown here is derived from an EMBL/GenBank/DDBJ whole genome shotgun (WGS) entry which is preliminary data.</text>
</comment>
<reference evidence="4" key="1">
    <citation type="journal article" date="2019" name="Int. J. Syst. Evol. Microbiol.">
        <title>The Global Catalogue of Microorganisms (GCM) 10K type strain sequencing project: providing services to taxonomists for standard genome sequencing and annotation.</title>
        <authorList>
            <consortium name="The Broad Institute Genomics Platform"/>
            <consortium name="The Broad Institute Genome Sequencing Center for Infectious Disease"/>
            <person name="Wu L."/>
            <person name="Ma J."/>
        </authorList>
    </citation>
    <scope>NUCLEOTIDE SEQUENCE [LARGE SCALE GENOMIC DNA]</scope>
    <source>
        <strain evidence="4">KCTC 42424</strain>
    </source>
</reference>
<dbReference type="RefSeq" id="WP_376868430.1">
    <property type="nucleotide sequence ID" value="NZ_JBHRYB010000025.1"/>
</dbReference>
<sequence length="279" mass="31018">MTFYSLFSQFRLATSGLLGLLLLSLNSLADTTTGALPQATAVIRASGFHSLISQLPSHFEAGIEHGVALAGQPQQQAQLQTLARRSLENSDTQQQMALAVSKALNQDELLSILRWYQSDTGRKINQAQIYAASEQGFAEMMSQANQVLTSPELLQLAALLDKQLGLVEFMVDMQEHQQLAKYSTLSGINGEPFALPEFRQQMQQQRKHMVFNAEQLVSMSLGFALRDFSAAELQAYEHFLQQPVTQLYLKAAMHGLAQARQQMVQYWLQGLSTRQPAAE</sequence>
<dbReference type="EMBL" id="JBHRYB010000025">
    <property type="protein sequence ID" value="MFC3681808.1"/>
    <property type="molecule type" value="Genomic_DNA"/>
</dbReference>
<accession>A0ABV7W0L4</accession>
<dbReference type="InterPro" id="IPR018637">
    <property type="entry name" value="DUF2059"/>
</dbReference>
<proteinExistence type="predicted"/>
<gene>
    <name evidence="3" type="ORF">ACFOMG_17030</name>
</gene>
<evidence type="ECO:0000256" key="1">
    <source>
        <dbReference type="SAM" id="SignalP"/>
    </source>
</evidence>